<dbReference type="SUPFAM" id="SSF55729">
    <property type="entry name" value="Acyl-CoA N-acyltransferases (Nat)"/>
    <property type="match status" value="1"/>
</dbReference>
<dbReference type="InterPro" id="IPR000182">
    <property type="entry name" value="GNAT_dom"/>
</dbReference>
<name>A0A2S7KN32_9FLAO</name>
<evidence type="ECO:0000313" key="3">
    <source>
        <dbReference type="Proteomes" id="UP000239800"/>
    </source>
</evidence>
<feature type="domain" description="N-acetyltransferase" evidence="1">
    <location>
        <begin position="9"/>
        <end position="171"/>
    </location>
</feature>
<proteinExistence type="predicted"/>
<dbReference type="PANTHER" id="PTHR43415">
    <property type="entry name" value="SPERMIDINE N(1)-ACETYLTRANSFERASE"/>
    <property type="match status" value="1"/>
</dbReference>
<gene>
    <name evidence="2" type="ORF">BST85_03140</name>
</gene>
<dbReference type="EMBL" id="MQUB01000001">
    <property type="protein sequence ID" value="PQB04008.1"/>
    <property type="molecule type" value="Genomic_DNA"/>
</dbReference>
<protein>
    <submittedName>
        <fullName evidence="2">GNAT family N-acetyltransferase</fullName>
    </submittedName>
</protein>
<dbReference type="Proteomes" id="UP000239800">
    <property type="component" value="Unassembled WGS sequence"/>
</dbReference>
<organism evidence="2 3">
    <name type="scientific">Aureitalea marina</name>
    <dbReference type="NCBI Taxonomy" id="930804"/>
    <lineage>
        <taxon>Bacteria</taxon>
        <taxon>Pseudomonadati</taxon>
        <taxon>Bacteroidota</taxon>
        <taxon>Flavobacteriia</taxon>
        <taxon>Flavobacteriales</taxon>
        <taxon>Flavobacteriaceae</taxon>
        <taxon>Aureitalea</taxon>
    </lineage>
</organism>
<dbReference type="PROSITE" id="PS51186">
    <property type="entry name" value="GNAT"/>
    <property type="match status" value="1"/>
</dbReference>
<dbReference type="PANTHER" id="PTHR43415:SF3">
    <property type="entry name" value="GNAT-FAMILY ACETYLTRANSFERASE"/>
    <property type="match status" value="1"/>
</dbReference>
<evidence type="ECO:0000259" key="1">
    <source>
        <dbReference type="PROSITE" id="PS51186"/>
    </source>
</evidence>
<keyword evidence="3" id="KW-1185">Reference proteome</keyword>
<evidence type="ECO:0000313" key="2">
    <source>
        <dbReference type="EMBL" id="PQB04008.1"/>
    </source>
</evidence>
<dbReference type="OrthoDB" id="893030at2"/>
<dbReference type="AlphaFoldDB" id="A0A2S7KN32"/>
<dbReference type="RefSeq" id="WP_104811932.1">
    <property type="nucleotide sequence ID" value="NZ_MQUB01000001.1"/>
</dbReference>
<dbReference type="Pfam" id="PF13302">
    <property type="entry name" value="Acetyltransf_3"/>
    <property type="match status" value="1"/>
</dbReference>
<dbReference type="Gene3D" id="3.40.630.30">
    <property type="match status" value="1"/>
</dbReference>
<comment type="caution">
    <text evidence="2">The sequence shown here is derived from an EMBL/GenBank/DDBJ whole genome shotgun (WGS) entry which is preliminary data.</text>
</comment>
<reference evidence="2 3" key="1">
    <citation type="submission" date="2016-11" db="EMBL/GenBank/DDBJ databases">
        <title>Trade-off between light-utilization and light-protection in marine flavobacteria.</title>
        <authorList>
            <person name="Kumagai Y."/>
        </authorList>
    </citation>
    <scope>NUCLEOTIDE SEQUENCE [LARGE SCALE GENOMIC DNA]</scope>
    <source>
        <strain evidence="2 3">NBRC 107741</strain>
    </source>
</reference>
<accession>A0A2S7KN32</accession>
<sequence length="177" mass="20701">MHNMTGNKILLRALEPDDLQLLYQVENDQSIWEVSGTINPYSKFVLKQYLDNAHRDIYEVKQLRLVIERVDDNFAVGLIDLYDFDPRHKRAGLGIVIFEKEERRKGYAGEAIQLLSQYCFDHLDMHQVYACIGADNAGSQVLFEKNGFVRTGTRQDWLLRSDGYQDELFYQLIRNVH</sequence>
<keyword evidence="2" id="KW-0808">Transferase</keyword>
<dbReference type="InterPro" id="IPR016181">
    <property type="entry name" value="Acyl_CoA_acyltransferase"/>
</dbReference>
<dbReference type="GO" id="GO:0016747">
    <property type="term" value="F:acyltransferase activity, transferring groups other than amino-acyl groups"/>
    <property type="evidence" value="ECO:0007669"/>
    <property type="project" value="InterPro"/>
</dbReference>